<dbReference type="RefSeq" id="WP_045276682.1">
    <property type="nucleotide sequence ID" value="NZ_BAAAUP010000003.1"/>
</dbReference>
<dbReference type="SUPFAM" id="SSF54593">
    <property type="entry name" value="Glyoxalase/Bleomycin resistance protein/Dihydroxybiphenyl dioxygenase"/>
    <property type="match status" value="1"/>
</dbReference>
<evidence type="ECO:0000259" key="1">
    <source>
        <dbReference type="PROSITE" id="PS51819"/>
    </source>
</evidence>
<dbReference type="AlphaFoldDB" id="A0A0M2GX93"/>
<dbReference type="PROSITE" id="PS51819">
    <property type="entry name" value="VOC"/>
    <property type="match status" value="1"/>
</dbReference>
<dbReference type="Proteomes" id="UP000033956">
    <property type="component" value="Unassembled WGS sequence"/>
</dbReference>
<reference evidence="2 3" key="1">
    <citation type="submission" date="2015-02" db="EMBL/GenBank/DDBJ databases">
        <title>Draft genome sequences of ten Microbacterium spp. with emphasis on heavy metal contaminated environments.</title>
        <authorList>
            <person name="Corretto E."/>
        </authorList>
    </citation>
    <scope>NUCLEOTIDE SEQUENCE [LARGE SCALE GENOMIC DNA]</scope>
    <source>
        <strain evidence="2 3">DSM 12510</strain>
    </source>
</reference>
<dbReference type="Pfam" id="PF00903">
    <property type="entry name" value="Glyoxalase"/>
    <property type="match status" value="1"/>
</dbReference>
<evidence type="ECO:0000313" key="2">
    <source>
        <dbReference type="EMBL" id="KJL38523.1"/>
    </source>
</evidence>
<sequence>MAHTVAWFDIPVTDMTRAIAFYEALTGQTLTRLPVGADEETALFEASDGDVSGCLFASAEDQPSIHGSRVYLSAEPSIDDWLARVEPAGGEVLRPKTPIPGRGHFAYIRDSEGNRVGLHSSS</sequence>
<dbReference type="CDD" id="cd07247">
    <property type="entry name" value="SgaA_N_like"/>
    <property type="match status" value="1"/>
</dbReference>
<organism evidence="2 3">
    <name type="scientific">Microbacterium terrae</name>
    <dbReference type="NCBI Taxonomy" id="69369"/>
    <lineage>
        <taxon>Bacteria</taxon>
        <taxon>Bacillati</taxon>
        <taxon>Actinomycetota</taxon>
        <taxon>Actinomycetes</taxon>
        <taxon>Micrococcales</taxon>
        <taxon>Microbacteriaceae</taxon>
        <taxon>Microbacterium</taxon>
    </lineage>
</organism>
<name>A0A0M2GX93_9MICO</name>
<dbReference type="PANTHER" id="PTHR33993:SF2">
    <property type="entry name" value="VOC DOMAIN-CONTAINING PROTEIN"/>
    <property type="match status" value="1"/>
</dbReference>
<dbReference type="STRING" id="92835.RS81_02797"/>
<dbReference type="InterPro" id="IPR052164">
    <property type="entry name" value="Anthracycline_SecMetBiosynth"/>
</dbReference>
<evidence type="ECO:0000313" key="3">
    <source>
        <dbReference type="Proteomes" id="UP000033956"/>
    </source>
</evidence>
<dbReference type="Gene3D" id="3.10.180.10">
    <property type="entry name" value="2,3-Dihydroxybiphenyl 1,2-Dioxygenase, domain 1"/>
    <property type="match status" value="1"/>
</dbReference>
<keyword evidence="3" id="KW-1185">Reference proteome</keyword>
<feature type="domain" description="VOC" evidence="1">
    <location>
        <begin position="4"/>
        <end position="121"/>
    </location>
</feature>
<gene>
    <name evidence="2" type="ORF">RS81_02797</name>
</gene>
<dbReference type="PATRIC" id="fig|92835.4.peg.2833"/>
<dbReference type="InterPro" id="IPR029068">
    <property type="entry name" value="Glyas_Bleomycin-R_OHBP_Dase"/>
</dbReference>
<dbReference type="EMBL" id="JYIZ01000055">
    <property type="protein sequence ID" value="KJL38523.1"/>
    <property type="molecule type" value="Genomic_DNA"/>
</dbReference>
<dbReference type="PANTHER" id="PTHR33993">
    <property type="entry name" value="GLYOXALASE-RELATED"/>
    <property type="match status" value="1"/>
</dbReference>
<protein>
    <submittedName>
        <fullName evidence="2">Glyoxalase-like domain protein</fullName>
    </submittedName>
</protein>
<comment type="caution">
    <text evidence="2">The sequence shown here is derived from an EMBL/GenBank/DDBJ whole genome shotgun (WGS) entry which is preliminary data.</text>
</comment>
<dbReference type="InterPro" id="IPR004360">
    <property type="entry name" value="Glyas_Fos-R_dOase_dom"/>
</dbReference>
<dbReference type="InterPro" id="IPR037523">
    <property type="entry name" value="VOC_core"/>
</dbReference>
<proteinExistence type="predicted"/>
<accession>A0A0M2GX93</accession>